<sequence>MNTNGNSYPDPLDRNALTSLSHGDVLRHFQVSAQGLNSDDAAARLQWYGLNTIKAPRKHPLLKFLSFFWGPIAWMIEAAAILSAAVHNIDDLVIILVLLVFNAVVGFWQEYQADNAIEQLKKQLAVKSRVRRDGVWTEIDAQHLVPGDSVNIRLGDIVPADIFLTSGDYLSIDQSALTGESLPVDKKIDELVFSGSVAKQGEMDGVVVATGTATYFGKTAKLVGAAQPVSHFQKAVLTIGDYLIFTSLALVAVLILVGLERHLPLMELIQFALILTVASIPVAMPAVLSVTMAVGATTLAKLKAIVSRLEAIEELAGMDILCSDKTGTLTQNKLTLGEVATFNGADTDAVILSAALASETDSPDAIDTAILQGLSDSSALSAYQKNAFVPFDPVQKRSEASISHATQGPFKVSKGAPQVIQALCQADAKTCEQLEQTVDRFAAAGFRALGVARTDAAGRWRLLGLLSLYDPPREDAKQTLLEAQQHGVQVKMVTGDNIAIAKQICGELGLGQHIVLADQLAGSGSDKHLILEQADGYAQVFPEHKYQLVKQLQADGHLVGMTGDGVNDAPALKQADVGIAVTGATDAARAAADLVLTAPGLSVIITAIEEARRIFERMNAYAIYRITETIRVMLFMVTAILVYNSYPITAVMIILLALLNDIPILTIAKDNTHLPAKPVHWEMRRVLTVATVLGVVGVFETFLLLIVAKNHFHIGVDELRTIIFLKLAIAGHLTLFVARTKHCFLTSPHPAPILLLAIFGTQIVAMLIASQGWFVTPISWQSIGLIWGYCLFWMGIEDGLKLLVYRHLDHSLPGRQRFLATVGESMHLHFHRRP</sequence>
<dbReference type="InterPro" id="IPR023298">
    <property type="entry name" value="ATPase_P-typ_TM_dom_sf"/>
</dbReference>
<dbReference type="eggNOG" id="COG0474">
    <property type="taxonomic scope" value="Bacteria"/>
</dbReference>
<dbReference type="InterPro" id="IPR006534">
    <property type="entry name" value="P-type_ATPase_IIIA"/>
</dbReference>
<feature type="transmembrane region" description="Helical" evidence="12">
    <location>
        <begin position="622"/>
        <end position="642"/>
    </location>
</feature>
<keyword evidence="11 12" id="KW-0472">Membrane</keyword>
<dbReference type="NCBIfam" id="TIGR01647">
    <property type="entry name" value="ATPase-IIIA_H"/>
    <property type="match status" value="1"/>
</dbReference>
<dbReference type="Pfam" id="PF00690">
    <property type="entry name" value="Cation_ATPase_N"/>
    <property type="match status" value="1"/>
</dbReference>
<dbReference type="FunFam" id="3.40.1110.10:FF:000005">
    <property type="entry name" value="Plasma membrane ATPase"/>
    <property type="match status" value="1"/>
</dbReference>
<organism evidence="14 15">
    <name type="scientific">Methylomonas methanica (strain DSM 25384 / MC09)</name>
    <dbReference type="NCBI Taxonomy" id="857087"/>
    <lineage>
        <taxon>Bacteria</taxon>
        <taxon>Pseudomonadati</taxon>
        <taxon>Pseudomonadota</taxon>
        <taxon>Gammaproteobacteria</taxon>
        <taxon>Methylococcales</taxon>
        <taxon>Methylococcaceae</taxon>
        <taxon>Methylomonas</taxon>
    </lineage>
</organism>
<dbReference type="GO" id="GO:0008553">
    <property type="term" value="F:P-type proton-exporting transporter activity"/>
    <property type="evidence" value="ECO:0007669"/>
    <property type="project" value="InterPro"/>
</dbReference>
<evidence type="ECO:0000256" key="4">
    <source>
        <dbReference type="ARBA" id="ARBA00022692"/>
    </source>
</evidence>
<dbReference type="OrthoDB" id="9814270at2"/>
<dbReference type="Proteomes" id="UP000008888">
    <property type="component" value="Chromosome"/>
</dbReference>
<dbReference type="SUPFAM" id="SSF81665">
    <property type="entry name" value="Calcium ATPase, transmembrane domain M"/>
    <property type="match status" value="1"/>
</dbReference>
<evidence type="ECO:0000256" key="9">
    <source>
        <dbReference type="ARBA" id="ARBA00022967"/>
    </source>
</evidence>
<keyword evidence="7" id="KW-0067">ATP-binding</keyword>
<evidence type="ECO:0000256" key="5">
    <source>
        <dbReference type="ARBA" id="ARBA00022723"/>
    </source>
</evidence>
<feature type="transmembrane region" description="Helical" evidence="12">
    <location>
        <begin position="64"/>
        <end position="86"/>
    </location>
</feature>
<evidence type="ECO:0000313" key="14">
    <source>
        <dbReference type="EMBL" id="AEG01950.1"/>
    </source>
</evidence>
<dbReference type="Pfam" id="PF00122">
    <property type="entry name" value="E1-E2_ATPase"/>
    <property type="match status" value="1"/>
</dbReference>
<comment type="subcellular location">
    <subcellularLocation>
        <location evidence="1">Membrane</location>
        <topology evidence="1">Multi-pass membrane protein</topology>
    </subcellularLocation>
</comment>
<dbReference type="AlphaFoldDB" id="F9ZVG8"/>
<dbReference type="InterPro" id="IPR004014">
    <property type="entry name" value="ATPase_P-typ_cation-transptr_N"/>
</dbReference>
<dbReference type="SMART" id="SM00831">
    <property type="entry name" value="Cation_ATPase_N"/>
    <property type="match status" value="1"/>
</dbReference>
<dbReference type="InterPro" id="IPR018303">
    <property type="entry name" value="ATPase_P-typ_P_site"/>
</dbReference>
<dbReference type="SFLD" id="SFLDG00002">
    <property type="entry name" value="C1.7:_P-type_atpase_like"/>
    <property type="match status" value="1"/>
</dbReference>
<reference evidence="14 15" key="1">
    <citation type="journal article" date="2011" name="J. Bacteriol.">
        <title>Complete Genome Sequence of the Aerobic Marine Methanotroph Methylomonas methanica MC09.</title>
        <authorList>
            <person name="Boden R."/>
            <person name="Cunliffe M."/>
            <person name="Scanlan J."/>
            <person name="Moussard H."/>
            <person name="Kits K.D."/>
            <person name="Klotz M.G."/>
            <person name="Jetten M.S."/>
            <person name="Vuilleumier S."/>
            <person name="Han J."/>
            <person name="Peters L."/>
            <person name="Mikhailova N."/>
            <person name="Teshima H."/>
            <person name="Tapia R."/>
            <person name="Kyrpides N."/>
            <person name="Ivanova N."/>
            <person name="Pagani I."/>
            <person name="Cheng J.F."/>
            <person name="Goodwin L."/>
            <person name="Han C."/>
            <person name="Hauser L."/>
            <person name="Land M.L."/>
            <person name="Lapidus A."/>
            <person name="Lucas S."/>
            <person name="Pitluck S."/>
            <person name="Woyke T."/>
            <person name="Stein L."/>
            <person name="Murrell J.C."/>
        </authorList>
    </citation>
    <scope>NUCLEOTIDE SEQUENCE [LARGE SCALE GENOMIC DNA]</scope>
    <source>
        <strain evidence="14 15">MC09</strain>
    </source>
</reference>
<dbReference type="InterPro" id="IPR044492">
    <property type="entry name" value="P_typ_ATPase_HD_dom"/>
</dbReference>
<dbReference type="PROSITE" id="PS00154">
    <property type="entry name" value="ATPASE_E1_E2"/>
    <property type="match status" value="1"/>
</dbReference>
<dbReference type="Pfam" id="PF00702">
    <property type="entry name" value="Hydrolase"/>
    <property type="match status" value="1"/>
</dbReference>
<dbReference type="Gene3D" id="2.70.150.10">
    <property type="entry name" value="Calcium-transporting ATPase, cytoplasmic transduction domain A"/>
    <property type="match status" value="1"/>
</dbReference>
<feature type="transmembrane region" description="Helical" evidence="12">
    <location>
        <begin position="271"/>
        <end position="299"/>
    </location>
</feature>
<name>F9ZVG8_METMM</name>
<evidence type="ECO:0000256" key="7">
    <source>
        <dbReference type="ARBA" id="ARBA00022840"/>
    </source>
</evidence>
<dbReference type="PRINTS" id="PR00120">
    <property type="entry name" value="HATPASE"/>
</dbReference>
<dbReference type="EMBL" id="CP002738">
    <property type="protein sequence ID" value="AEG01950.1"/>
    <property type="molecule type" value="Genomic_DNA"/>
</dbReference>
<evidence type="ECO:0000259" key="13">
    <source>
        <dbReference type="SMART" id="SM00831"/>
    </source>
</evidence>
<evidence type="ECO:0000256" key="6">
    <source>
        <dbReference type="ARBA" id="ARBA00022741"/>
    </source>
</evidence>
<dbReference type="SFLD" id="SFLDS00003">
    <property type="entry name" value="Haloacid_Dehalogenase"/>
    <property type="match status" value="1"/>
</dbReference>
<dbReference type="InterPro" id="IPR036412">
    <property type="entry name" value="HAD-like_sf"/>
</dbReference>
<feature type="transmembrane region" description="Helical" evidence="12">
    <location>
        <begin position="686"/>
        <end position="707"/>
    </location>
</feature>
<keyword evidence="4 12" id="KW-0812">Transmembrane</keyword>
<evidence type="ECO:0000256" key="8">
    <source>
        <dbReference type="ARBA" id="ARBA00022842"/>
    </source>
</evidence>
<keyword evidence="15" id="KW-1185">Reference proteome</keyword>
<dbReference type="GO" id="GO:0046872">
    <property type="term" value="F:metal ion binding"/>
    <property type="evidence" value="ECO:0007669"/>
    <property type="project" value="UniProtKB-KW"/>
</dbReference>
<evidence type="ECO:0000256" key="1">
    <source>
        <dbReference type="ARBA" id="ARBA00004141"/>
    </source>
</evidence>
<feature type="transmembrane region" description="Helical" evidence="12">
    <location>
        <begin position="719"/>
        <end position="738"/>
    </location>
</feature>
<evidence type="ECO:0000256" key="3">
    <source>
        <dbReference type="ARBA" id="ARBA00022553"/>
    </source>
</evidence>
<feature type="transmembrane region" description="Helical" evidence="12">
    <location>
        <begin position="750"/>
        <end position="772"/>
    </location>
</feature>
<dbReference type="PRINTS" id="PR00119">
    <property type="entry name" value="CATATPASE"/>
</dbReference>
<dbReference type="CDD" id="cd02076">
    <property type="entry name" value="P-type_ATPase_H"/>
    <property type="match status" value="1"/>
</dbReference>
<dbReference type="InterPro" id="IPR023299">
    <property type="entry name" value="ATPase_P-typ_cyto_dom_N"/>
</dbReference>
<dbReference type="GO" id="GO:0120029">
    <property type="term" value="P:proton export across plasma membrane"/>
    <property type="evidence" value="ECO:0007669"/>
    <property type="project" value="InterPro"/>
</dbReference>
<dbReference type="STRING" id="857087.Metme_3586"/>
<dbReference type="FunFam" id="3.40.50.1000:FF:000211">
    <property type="entry name" value="Plasma membrane ATPase"/>
    <property type="match status" value="1"/>
</dbReference>
<keyword evidence="3" id="KW-0597">Phosphoprotein</keyword>
<dbReference type="Gene3D" id="3.40.50.1000">
    <property type="entry name" value="HAD superfamily/HAD-like"/>
    <property type="match status" value="1"/>
</dbReference>
<feature type="transmembrane region" description="Helical" evidence="12">
    <location>
        <begin position="92"/>
        <end position="111"/>
    </location>
</feature>
<accession>F9ZVG8</accession>
<dbReference type="HOGENOM" id="CLU_002360_6_4_6"/>
<dbReference type="FunFam" id="2.70.150.10:FF:000042">
    <property type="entry name" value="Plasma membrane ATPase"/>
    <property type="match status" value="1"/>
</dbReference>
<keyword evidence="6" id="KW-0547">Nucleotide-binding</keyword>
<dbReference type="RefSeq" id="WP_013820171.1">
    <property type="nucleotide sequence ID" value="NC_015572.1"/>
</dbReference>
<reference key="2">
    <citation type="submission" date="2011-05" db="EMBL/GenBank/DDBJ databases">
        <title>Complete genome sequence of the aerobic marine methanotroph Methylomonas methanica MC09.</title>
        <authorList>
            <person name="Boden R."/>
            <person name="Cunliffe M."/>
            <person name="Scanlan J."/>
            <person name="Moussard H."/>
            <person name="Kits K.D."/>
            <person name="Klotz M."/>
            <person name="Jetten M."/>
            <person name="Vuilleumier S."/>
            <person name="Han J."/>
            <person name="Peters L."/>
            <person name="Mikhailova N."/>
            <person name="Teshima H."/>
            <person name="Tapia R."/>
            <person name="Kyrpides N."/>
            <person name="Ivanova N."/>
            <person name="Pagani I."/>
            <person name="Cheng J.-F."/>
            <person name="Goodwin L."/>
            <person name="Han C."/>
            <person name="Hauser L."/>
            <person name="Land M."/>
            <person name="Lapidus A."/>
            <person name="Lucas S."/>
            <person name="Pitluck S."/>
            <person name="Woyke T."/>
            <person name="Stein L.Y."/>
            <person name="Murrell C."/>
        </authorList>
    </citation>
    <scope>NUCLEOTIDE SEQUENCE</scope>
    <source>
        <strain>MC09</strain>
    </source>
</reference>
<comment type="similarity">
    <text evidence="2">Belongs to the cation transport ATPase (P-type) (TC 3.A.3) family. Type IIIA subfamily.</text>
</comment>
<feature type="domain" description="Cation-transporting P-type ATPase N-terminal" evidence="13">
    <location>
        <begin position="16"/>
        <end position="88"/>
    </location>
</feature>
<keyword evidence="10 12" id="KW-1133">Transmembrane helix</keyword>
<feature type="transmembrane region" description="Helical" evidence="12">
    <location>
        <begin position="648"/>
        <end position="665"/>
    </location>
</feature>
<dbReference type="PANTHER" id="PTHR42861">
    <property type="entry name" value="CALCIUM-TRANSPORTING ATPASE"/>
    <property type="match status" value="1"/>
</dbReference>
<evidence type="ECO:0000313" key="15">
    <source>
        <dbReference type="Proteomes" id="UP000008888"/>
    </source>
</evidence>
<dbReference type="GO" id="GO:0005524">
    <property type="term" value="F:ATP binding"/>
    <property type="evidence" value="ECO:0007669"/>
    <property type="project" value="UniProtKB-KW"/>
</dbReference>
<dbReference type="SFLD" id="SFLDF00027">
    <property type="entry name" value="p-type_atpase"/>
    <property type="match status" value="1"/>
</dbReference>
<gene>
    <name evidence="14" type="ordered locus">Metme_3586</name>
</gene>
<keyword evidence="8" id="KW-0460">Magnesium</keyword>
<dbReference type="InterPro" id="IPR023214">
    <property type="entry name" value="HAD_sf"/>
</dbReference>
<dbReference type="KEGG" id="mmt:Metme_3586"/>
<reference evidence="15" key="3">
    <citation type="submission" date="2011-05" db="EMBL/GenBank/DDBJ databases">
        <title>Complete sequence of Methylomonas methanica MC09.</title>
        <authorList>
            <consortium name="US DOE Joint Genome Institute"/>
            <person name="Lucas S."/>
            <person name="Han J."/>
            <person name="Lapidus A."/>
            <person name="Cheng J.-F."/>
            <person name="Goodwin L."/>
            <person name="Pitluck S."/>
            <person name="Peters L."/>
            <person name="Mikhailova N."/>
            <person name="Teshima H."/>
            <person name="Han C."/>
            <person name="Tapia R."/>
            <person name="Land M."/>
            <person name="Hauser L."/>
            <person name="Kyrpides N."/>
            <person name="Ivanova N."/>
            <person name="Pagani I."/>
            <person name="Stein L."/>
            <person name="Woyke T."/>
        </authorList>
    </citation>
    <scope>NUCLEOTIDE SEQUENCE [LARGE SCALE GENOMIC DNA]</scope>
    <source>
        <strain evidence="15">MC09</strain>
    </source>
</reference>
<dbReference type="Gene3D" id="1.20.1110.10">
    <property type="entry name" value="Calcium-transporting ATPase, transmembrane domain"/>
    <property type="match status" value="1"/>
</dbReference>
<dbReference type="GO" id="GO:0016887">
    <property type="term" value="F:ATP hydrolysis activity"/>
    <property type="evidence" value="ECO:0007669"/>
    <property type="project" value="InterPro"/>
</dbReference>
<evidence type="ECO:0000256" key="12">
    <source>
        <dbReference type="SAM" id="Phobius"/>
    </source>
</evidence>
<dbReference type="GO" id="GO:0016020">
    <property type="term" value="C:membrane"/>
    <property type="evidence" value="ECO:0007669"/>
    <property type="project" value="UniProtKB-SubCell"/>
</dbReference>
<proteinExistence type="inferred from homology"/>
<evidence type="ECO:0000256" key="11">
    <source>
        <dbReference type="ARBA" id="ARBA00023136"/>
    </source>
</evidence>
<protein>
    <submittedName>
        <fullName evidence="14">Plasma-membrane proton-efflux P-type ATPase</fullName>
    </submittedName>
</protein>
<evidence type="ECO:0000256" key="10">
    <source>
        <dbReference type="ARBA" id="ARBA00022989"/>
    </source>
</evidence>
<keyword evidence="5" id="KW-0479">Metal-binding</keyword>
<dbReference type="InterPro" id="IPR059000">
    <property type="entry name" value="ATPase_P-type_domA"/>
</dbReference>
<evidence type="ECO:0000256" key="2">
    <source>
        <dbReference type="ARBA" id="ARBA00008804"/>
    </source>
</evidence>
<dbReference type="InterPro" id="IPR001757">
    <property type="entry name" value="P_typ_ATPase"/>
</dbReference>
<feature type="transmembrane region" description="Helical" evidence="12">
    <location>
        <begin position="778"/>
        <end position="796"/>
    </location>
</feature>
<dbReference type="InterPro" id="IPR008250">
    <property type="entry name" value="ATPase_P-typ_transduc_dom_A_sf"/>
</dbReference>
<dbReference type="SUPFAM" id="SSF81653">
    <property type="entry name" value="Calcium ATPase, transduction domain A"/>
    <property type="match status" value="1"/>
</dbReference>
<dbReference type="Gene3D" id="3.40.1110.10">
    <property type="entry name" value="Calcium-transporting ATPase, cytoplasmic domain N"/>
    <property type="match status" value="1"/>
</dbReference>
<feature type="transmembrane region" description="Helical" evidence="12">
    <location>
        <begin position="242"/>
        <end position="259"/>
    </location>
</feature>
<keyword evidence="9" id="KW-1278">Translocase</keyword>
<dbReference type="SUPFAM" id="SSF56784">
    <property type="entry name" value="HAD-like"/>
    <property type="match status" value="1"/>
</dbReference>
<dbReference type="NCBIfam" id="TIGR01494">
    <property type="entry name" value="ATPase_P-type"/>
    <property type="match status" value="2"/>
</dbReference>